<protein>
    <submittedName>
        <fullName evidence="1">Uncharacterized protein</fullName>
    </submittedName>
</protein>
<dbReference type="AlphaFoldDB" id="A0A0E9VDG7"/>
<reference evidence="1" key="2">
    <citation type="journal article" date="2015" name="Fish Shellfish Immunol.">
        <title>Early steps in the European eel (Anguilla anguilla)-Vibrio vulnificus interaction in the gills: Role of the RtxA13 toxin.</title>
        <authorList>
            <person name="Callol A."/>
            <person name="Pajuelo D."/>
            <person name="Ebbesson L."/>
            <person name="Teles M."/>
            <person name="MacKenzie S."/>
            <person name="Amaro C."/>
        </authorList>
    </citation>
    <scope>NUCLEOTIDE SEQUENCE</scope>
</reference>
<organism evidence="1">
    <name type="scientific">Anguilla anguilla</name>
    <name type="common">European freshwater eel</name>
    <name type="synonym">Muraena anguilla</name>
    <dbReference type="NCBI Taxonomy" id="7936"/>
    <lineage>
        <taxon>Eukaryota</taxon>
        <taxon>Metazoa</taxon>
        <taxon>Chordata</taxon>
        <taxon>Craniata</taxon>
        <taxon>Vertebrata</taxon>
        <taxon>Euteleostomi</taxon>
        <taxon>Actinopterygii</taxon>
        <taxon>Neopterygii</taxon>
        <taxon>Teleostei</taxon>
        <taxon>Anguilliformes</taxon>
        <taxon>Anguillidae</taxon>
        <taxon>Anguilla</taxon>
    </lineage>
</organism>
<proteinExistence type="predicted"/>
<name>A0A0E9VDG7_ANGAN</name>
<dbReference type="EMBL" id="GBXM01032521">
    <property type="protein sequence ID" value="JAH76056.1"/>
    <property type="molecule type" value="Transcribed_RNA"/>
</dbReference>
<accession>A0A0E9VDG7</accession>
<reference evidence="1" key="1">
    <citation type="submission" date="2014-11" db="EMBL/GenBank/DDBJ databases">
        <authorList>
            <person name="Amaro Gonzalez C."/>
        </authorList>
    </citation>
    <scope>NUCLEOTIDE SEQUENCE</scope>
</reference>
<sequence length="41" mass="4673">MQARLNTGSLSCQSCIINVDRTSTFRKAKKYVQTSFGCEHY</sequence>
<evidence type="ECO:0000313" key="1">
    <source>
        <dbReference type="EMBL" id="JAH76056.1"/>
    </source>
</evidence>